<evidence type="ECO:0000313" key="10">
    <source>
        <dbReference type="EMBL" id="HIQ32839.1"/>
    </source>
</evidence>
<evidence type="ECO:0000256" key="8">
    <source>
        <dbReference type="ARBA" id="ARBA00047203"/>
    </source>
</evidence>
<dbReference type="PANTHER" id="PTHR39673">
    <property type="entry name" value="TUNGSTEN FORMYLMETHANOFURAN DEHYDROGENASE, SUBUNIT C (FWDC)"/>
    <property type="match status" value="1"/>
</dbReference>
<dbReference type="InterPro" id="IPR017550">
    <property type="entry name" value="Formylmethanofuran_DH_suC"/>
</dbReference>
<evidence type="ECO:0000256" key="1">
    <source>
        <dbReference type="ARBA" id="ARBA00004830"/>
    </source>
</evidence>
<dbReference type="EMBL" id="DQVW01000098">
    <property type="protein sequence ID" value="HIQ32839.1"/>
    <property type="molecule type" value="Genomic_DNA"/>
</dbReference>
<organism evidence="10 11">
    <name type="scientific">Methanothermococcus okinawensis</name>
    <dbReference type="NCBI Taxonomy" id="155863"/>
    <lineage>
        <taxon>Archaea</taxon>
        <taxon>Methanobacteriati</taxon>
        <taxon>Methanobacteriota</taxon>
        <taxon>Methanomada group</taxon>
        <taxon>Methanococci</taxon>
        <taxon>Methanococcales</taxon>
        <taxon>Methanococcaceae</taxon>
        <taxon>Methanothermococcus</taxon>
    </lineage>
</organism>
<keyword evidence="5" id="KW-0484">Methanogenesis</keyword>
<protein>
    <recommendedName>
        <fullName evidence="7">Tungsten-containing formylmethanofuran dehydrogenase 2 subunit C</fullName>
        <ecNumber evidence="3">1.2.7.12</ecNumber>
    </recommendedName>
    <alternativeName>
        <fullName evidence="8">Tungsten-containing formylmethanofuran dehydrogenase II subunit C</fullName>
    </alternativeName>
</protein>
<dbReference type="InterPro" id="IPR036485">
    <property type="entry name" value="Glu_synth_asu_C_sf"/>
</dbReference>
<dbReference type="SUPFAM" id="SSF69336">
    <property type="entry name" value="Alpha subunit of glutamate synthase, C-terminal domain"/>
    <property type="match status" value="1"/>
</dbReference>
<dbReference type="NCBIfam" id="TIGR03122">
    <property type="entry name" value="one_C_dehyd_C"/>
    <property type="match status" value="1"/>
</dbReference>
<evidence type="ECO:0000256" key="4">
    <source>
        <dbReference type="ARBA" id="ARBA00022737"/>
    </source>
</evidence>
<evidence type="ECO:0000256" key="6">
    <source>
        <dbReference type="ARBA" id="ARBA00023002"/>
    </source>
</evidence>
<feature type="non-terminal residue" evidence="10">
    <location>
        <position position="263"/>
    </location>
</feature>
<dbReference type="EC" id="1.2.7.12" evidence="3"/>
<dbReference type="UniPathway" id="UPA00640">
    <property type="reaction ID" value="UER00692"/>
</dbReference>
<keyword evidence="6" id="KW-0560">Oxidoreductase</keyword>
<evidence type="ECO:0000256" key="5">
    <source>
        <dbReference type="ARBA" id="ARBA00022994"/>
    </source>
</evidence>
<dbReference type="InterPro" id="IPR054942">
    <property type="entry name" value="FMH_DH_FwdC"/>
</dbReference>
<evidence type="ECO:0000256" key="9">
    <source>
        <dbReference type="ARBA" id="ARBA00048228"/>
    </source>
</evidence>
<comment type="catalytic activity">
    <reaction evidence="9">
        <text>N-formylmethanofuran + 2 oxidized [2Fe-2S]-[ferredoxin] + H2O = methanofuran + 2 reduced [2Fe-2S]-[ferredoxin] + CO2 + H(+)</text>
        <dbReference type="Rhea" id="RHEA:19841"/>
        <dbReference type="Rhea" id="RHEA-COMP:10000"/>
        <dbReference type="Rhea" id="RHEA-COMP:10001"/>
        <dbReference type="ChEBI" id="CHEBI:15377"/>
        <dbReference type="ChEBI" id="CHEBI:15378"/>
        <dbReference type="ChEBI" id="CHEBI:16526"/>
        <dbReference type="ChEBI" id="CHEBI:33737"/>
        <dbReference type="ChEBI" id="CHEBI:33738"/>
        <dbReference type="ChEBI" id="CHEBI:57727"/>
        <dbReference type="ChEBI" id="CHEBI:58151"/>
        <dbReference type="EC" id="1.2.7.12"/>
    </reaction>
</comment>
<dbReference type="Proteomes" id="UP000623215">
    <property type="component" value="Unassembled WGS sequence"/>
</dbReference>
<dbReference type="CDD" id="cd00980">
    <property type="entry name" value="FwdC/FmdC"/>
    <property type="match status" value="1"/>
</dbReference>
<keyword evidence="4" id="KW-0677">Repeat</keyword>
<dbReference type="AlphaFoldDB" id="A0A833A212"/>
<proteinExistence type="inferred from homology"/>
<accession>A0A833A212</accession>
<dbReference type="Gene3D" id="2.160.20.60">
    <property type="entry name" value="Glutamate synthase, alpha subunit, C-terminal domain"/>
    <property type="match status" value="2"/>
</dbReference>
<evidence type="ECO:0000256" key="7">
    <source>
        <dbReference type="ARBA" id="ARBA00047194"/>
    </source>
</evidence>
<comment type="pathway">
    <text evidence="1">One-carbon metabolism; methanogenesis from CO(2); 5,10-methenyl-5,6,7,8-tetrahydromethanopterin from CO(2): step 1/3.</text>
</comment>
<comment type="caution">
    <text evidence="10">The sequence shown here is derived from an EMBL/GenBank/DDBJ whole genome shotgun (WGS) entry which is preliminary data.</text>
</comment>
<comment type="similarity">
    <text evidence="2">Belongs to the FwdC/FmdC family.</text>
</comment>
<dbReference type="PANTHER" id="PTHR39673:SF5">
    <property type="entry name" value="TUNGSTEN-CONTAINING FORMYLMETHANOFURAN DEHYDROGENASE 2 SUBUNIT C"/>
    <property type="match status" value="1"/>
</dbReference>
<evidence type="ECO:0000256" key="3">
    <source>
        <dbReference type="ARBA" id="ARBA00012692"/>
    </source>
</evidence>
<gene>
    <name evidence="10" type="ORF">EYH55_05110</name>
</gene>
<sequence>MEVILKLKEDITVPVELDALLPEKMEGMDVEEIKDIEIPQGRTTVKVGDLFEVEIEESDIPKMTIKNSSFKLKRVGEGMTTGEIVIEGDVGMHLGADMKGGRIVVNGNVDNWAGQGMKGGELIIKGNARDYLGSAYRGGYRGMSGGLIVVEGNAGHEIGEHMHGGMIHVKGNVGYFAGIHAKGGIIKIDGDVLGRLGAEMIKGAIVVKGRVPEVLPSFKYEGIVENPLIKVKKKEEGVRIEGVYHMFTGDYVSKKPKGQLYIS</sequence>
<name>A0A833A212_9EURY</name>
<reference evidence="10" key="1">
    <citation type="journal article" date="2020" name="ISME J.">
        <title>Gammaproteobacteria mediating utilization of methyl-, sulfur- and petroleum organic compounds in deep ocean hydrothermal plumes.</title>
        <authorList>
            <person name="Zhou Z."/>
            <person name="Liu Y."/>
            <person name="Pan J."/>
            <person name="Cron B.R."/>
            <person name="Toner B.M."/>
            <person name="Anantharaman K."/>
            <person name="Breier J.A."/>
            <person name="Dick G.J."/>
            <person name="Li M."/>
        </authorList>
    </citation>
    <scope>NUCLEOTIDE SEQUENCE</scope>
    <source>
        <strain evidence="10">SZUA-1534</strain>
    </source>
</reference>
<dbReference type="GO" id="GO:0018493">
    <property type="term" value="F:formylmethanofuran dehydrogenase activity"/>
    <property type="evidence" value="ECO:0007669"/>
    <property type="project" value="UniProtKB-EC"/>
</dbReference>
<dbReference type="GO" id="GO:0046914">
    <property type="term" value="F:transition metal ion binding"/>
    <property type="evidence" value="ECO:0007669"/>
    <property type="project" value="InterPro"/>
</dbReference>
<evidence type="ECO:0000313" key="11">
    <source>
        <dbReference type="Proteomes" id="UP000623215"/>
    </source>
</evidence>
<dbReference type="NCBIfam" id="NF042910">
    <property type="entry name" value="FMH_DH_FwdC"/>
    <property type="match status" value="1"/>
</dbReference>
<dbReference type="GO" id="GO:0019386">
    <property type="term" value="P:methanogenesis, from carbon dioxide"/>
    <property type="evidence" value="ECO:0007669"/>
    <property type="project" value="UniProtKB-UniPathway"/>
</dbReference>
<evidence type="ECO:0000256" key="2">
    <source>
        <dbReference type="ARBA" id="ARBA00006761"/>
    </source>
</evidence>